<name>A0ACB8QYL4_9AGAM</name>
<protein>
    <submittedName>
        <fullName evidence="1">NAD-P-binding protein</fullName>
    </submittedName>
</protein>
<reference evidence="1" key="1">
    <citation type="submission" date="2021-02" db="EMBL/GenBank/DDBJ databases">
        <authorList>
            <consortium name="DOE Joint Genome Institute"/>
            <person name="Ahrendt S."/>
            <person name="Looney B.P."/>
            <person name="Miyauchi S."/>
            <person name="Morin E."/>
            <person name="Drula E."/>
            <person name="Courty P.E."/>
            <person name="Chicoki N."/>
            <person name="Fauchery L."/>
            <person name="Kohler A."/>
            <person name="Kuo A."/>
            <person name="Labutti K."/>
            <person name="Pangilinan J."/>
            <person name="Lipzen A."/>
            <person name="Riley R."/>
            <person name="Andreopoulos W."/>
            <person name="He G."/>
            <person name="Johnson J."/>
            <person name="Barry K.W."/>
            <person name="Grigoriev I.V."/>
            <person name="Nagy L."/>
            <person name="Hibbett D."/>
            <person name="Henrissat B."/>
            <person name="Matheny P.B."/>
            <person name="Labbe J."/>
            <person name="Martin F."/>
        </authorList>
    </citation>
    <scope>NUCLEOTIDE SEQUENCE</scope>
    <source>
        <strain evidence="1">EC-137</strain>
    </source>
</reference>
<organism evidence="1 2">
    <name type="scientific">Vararia minispora EC-137</name>
    <dbReference type="NCBI Taxonomy" id="1314806"/>
    <lineage>
        <taxon>Eukaryota</taxon>
        <taxon>Fungi</taxon>
        <taxon>Dikarya</taxon>
        <taxon>Basidiomycota</taxon>
        <taxon>Agaricomycotina</taxon>
        <taxon>Agaricomycetes</taxon>
        <taxon>Russulales</taxon>
        <taxon>Lachnocladiaceae</taxon>
        <taxon>Vararia</taxon>
    </lineage>
</organism>
<keyword evidence="2" id="KW-1185">Reference proteome</keyword>
<gene>
    <name evidence="1" type="ORF">K488DRAFT_40586</name>
</gene>
<reference evidence="1" key="2">
    <citation type="journal article" date="2022" name="New Phytol.">
        <title>Evolutionary transition to the ectomycorrhizal habit in the genomes of a hyperdiverse lineage of mushroom-forming fungi.</title>
        <authorList>
            <person name="Looney B."/>
            <person name="Miyauchi S."/>
            <person name="Morin E."/>
            <person name="Drula E."/>
            <person name="Courty P.E."/>
            <person name="Kohler A."/>
            <person name="Kuo A."/>
            <person name="LaButti K."/>
            <person name="Pangilinan J."/>
            <person name="Lipzen A."/>
            <person name="Riley R."/>
            <person name="Andreopoulos W."/>
            <person name="He G."/>
            <person name="Johnson J."/>
            <person name="Nolan M."/>
            <person name="Tritt A."/>
            <person name="Barry K.W."/>
            <person name="Grigoriev I.V."/>
            <person name="Nagy L.G."/>
            <person name="Hibbett D."/>
            <person name="Henrissat B."/>
            <person name="Matheny P.B."/>
            <person name="Labbe J."/>
            <person name="Martin F.M."/>
        </authorList>
    </citation>
    <scope>NUCLEOTIDE SEQUENCE</scope>
    <source>
        <strain evidence="1">EC-137</strain>
    </source>
</reference>
<evidence type="ECO:0000313" key="2">
    <source>
        <dbReference type="Proteomes" id="UP000814128"/>
    </source>
</evidence>
<sequence length="315" mass="34163">MSSTDGKPTAESVAQALSDKIAGKTVLITGVTPKGFGAEAARVAAKMGAKVVLAGRSQSTIQETADAIKKETPNADMKELIIDLGSQKSVRKAADEVLRYSSPVDVLILNAAVMGTPWGKTEDGLETQFGTNHIGNFLFTNLIIPKLLESPSPRVLSVSSVGHFWGQIRFDDYNFEDGKAYNKFQAYGQSKTANILFAVELAERFKDRNLVAFSCHPGGSHTGLGRNMTKEDFQKFPDHFNPDGTPKGNWLRSTSECVANYFIAGFDPSIADKSGSYLTDCKVANEVAAPYALNKENAKKLWELSEKIVGQKFPA</sequence>
<dbReference type="Proteomes" id="UP000814128">
    <property type="component" value="Unassembled WGS sequence"/>
</dbReference>
<accession>A0ACB8QYL4</accession>
<comment type="caution">
    <text evidence="1">The sequence shown here is derived from an EMBL/GenBank/DDBJ whole genome shotgun (WGS) entry which is preliminary data.</text>
</comment>
<proteinExistence type="predicted"/>
<dbReference type="EMBL" id="MU273469">
    <property type="protein sequence ID" value="KAI0036667.1"/>
    <property type="molecule type" value="Genomic_DNA"/>
</dbReference>
<evidence type="ECO:0000313" key="1">
    <source>
        <dbReference type="EMBL" id="KAI0036667.1"/>
    </source>
</evidence>